<protein>
    <recommendedName>
        <fullName evidence="1">DNA helicase</fullName>
        <ecNumber evidence="1">3.6.4.12</ecNumber>
    </recommendedName>
</protein>
<dbReference type="InterPro" id="IPR041562">
    <property type="entry name" value="MCM_lid"/>
</dbReference>
<gene>
    <name evidence="5" type="ORF">KIW84_053845</name>
</gene>
<feature type="transmembrane region" description="Helical" evidence="2">
    <location>
        <begin position="167"/>
        <end position="188"/>
    </location>
</feature>
<dbReference type="Proteomes" id="UP001058974">
    <property type="component" value="Chromosome 5"/>
</dbReference>
<reference evidence="5 6" key="1">
    <citation type="journal article" date="2022" name="Nat. Genet.">
        <title>Improved pea reference genome and pan-genome highlight genomic features and evolutionary characteristics.</title>
        <authorList>
            <person name="Yang T."/>
            <person name="Liu R."/>
            <person name="Luo Y."/>
            <person name="Hu S."/>
            <person name="Wang D."/>
            <person name="Wang C."/>
            <person name="Pandey M.K."/>
            <person name="Ge S."/>
            <person name="Xu Q."/>
            <person name="Li N."/>
            <person name="Li G."/>
            <person name="Huang Y."/>
            <person name="Saxena R.K."/>
            <person name="Ji Y."/>
            <person name="Li M."/>
            <person name="Yan X."/>
            <person name="He Y."/>
            <person name="Liu Y."/>
            <person name="Wang X."/>
            <person name="Xiang C."/>
            <person name="Varshney R.K."/>
            <person name="Ding H."/>
            <person name="Gao S."/>
            <person name="Zong X."/>
        </authorList>
    </citation>
    <scope>NUCLEOTIDE SEQUENCE [LARGE SCALE GENOMIC DNA]</scope>
    <source>
        <strain evidence="5 6">cv. Zhongwan 6</strain>
    </source>
</reference>
<feature type="transmembrane region" description="Helical" evidence="2">
    <location>
        <begin position="127"/>
        <end position="147"/>
    </location>
</feature>
<accession>A0A9D4WRH7</accession>
<evidence type="ECO:0000259" key="3">
    <source>
        <dbReference type="Pfam" id="PF09335"/>
    </source>
</evidence>
<evidence type="ECO:0000256" key="2">
    <source>
        <dbReference type="SAM" id="Phobius"/>
    </source>
</evidence>
<keyword evidence="2" id="KW-0812">Transmembrane</keyword>
<proteinExistence type="predicted"/>
<feature type="domain" description="VTT" evidence="3">
    <location>
        <begin position="38"/>
        <end position="147"/>
    </location>
</feature>
<name>A0A9D4WRH7_PEA</name>
<dbReference type="Pfam" id="PF09335">
    <property type="entry name" value="VTT_dom"/>
    <property type="match status" value="1"/>
</dbReference>
<keyword evidence="2" id="KW-0472">Membrane</keyword>
<evidence type="ECO:0000313" key="5">
    <source>
        <dbReference type="EMBL" id="KAI5407758.1"/>
    </source>
</evidence>
<dbReference type="Pfam" id="PF17855">
    <property type="entry name" value="MCM_lid"/>
    <property type="match status" value="1"/>
</dbReference>
<dbReference type="Gene3D" id="3.40.50.300">
    <property type="entry name" value="P-loop containing nucleotide triphosphate hydrolases"/>
    <property type="match status" value="1"/>
</dbReference>
<feature type="domain" description="MCM AAA-lid" evidence="4">
    <location>
        <begin position="225"/>
        <end position="261"/>
    </location>
</feature>
<dbReference type="EC" id="3.6.4.12" evidence="1"/>
<sequence length="274" mass="30978">MGNRDFQSSGAYYFGVCFSCTFSNYTFAIYTLFVGCWNEIWLWIWVFANNTCSSYRCFTPFSHFSIFHHKIEGWLEKYPKKASIQKSAGGGNWFHQFRAFALIRVSPFPYMIYNYCAVATNVKYGPYIIGSLVGIMPEIFVAIYTGILFRTLADATNERQSLSAQQIIFNALDFCITVATTIIITVYARGGSGGYRHAFGDGSACHGNFESKFLMQMWADTNPGSRVAYRMTLRQLEALIRLPEAVARCHLDNQVQPSFSSKTAANIYNKSGVQ</sequence>
<dbReference type="EMBL" id="JAMSHJ010000005">
    <property type="protein sequence ID" value="KAI5407758.1"/>
    <property type="molecule type" value="Genomic_DNA"/>
</dbReference>
<evidence type="ECO:0000259" key="4">
    <source>
        <dbReference type="Pfam" id="PF17855"/>
    </source>
</evidence>
<dbReference type="InterPro" id="IPR027417">
    <property type="entry name" value="P-loop_NTPase"/>
</dbReference>
<comment type="caution">
    <text evidence="5">The sequence shown here is derived from an EMBL/GenBank/DDBJ whole genome shotgun (WGS) entry which is preliminary data.</text>
</comment>
<dbReference type="Gramene" id="Psat05G0384500-T1">
    <property type="protein sequence ID" value="KAI5407758.1"/>
    <property type="gene ID" value="KIW84_053845"/>
</dbReference>
<dbReference type="GO" id="GO:0003678">
    <property type="term" value="F:DNA helicase activity"/>
    <property type="evidence" value="ECO:0007669"/>
    <property type="project" value="UniProtKB-EC"/>
</dbReference>
<evidence type="ECO:0000313" key="6">
    <source>
        <dbReference type="Proteomes" id="UP001058974"/>
    </source>
</evidence>
<keyword evidence="6" id="KW-1185">Reference proteome</keyword>
<dbReference type="AlphaFoldDB" id="A0A9D4WRH7"/>
<dbReference type="PANTHER" id="PTHR46431">
    <property type="entry name" value="EXPRESSED PROTEIN"/>
    <property type="match status" value="1"/>
</dbReference>
<evidence type="ECO:0000256" key="1">
    <source>
        <dbReference type="ARBA" id="ARBA00012551"/>
    </source>
</evidence>
<dbReference type="PANTHER" id="PTHR46431:SF7">
    <property type="entry name" value="SNARE ASSOCIATED GOLGI PROTEIN FAMILY"/>
    <property type="match status" value="1"/>
</dbReference>
<feature type="transmembrane region" description="Helical" evidence="2">
    <location>
        <begin position="12"/>
        <end position="34"/>
    </location>
</feature>
<keyword evidence="2" id="KW-1133">Transmembrane helix</keyword>
<dbReference type="InterPro" id="IPR032816">
    <property type="entry name" value="VTT_dom"/>
</dbReference>
<organism evidence="5 6">
    <name type="scientific">Pisum sativum</name>
    <name type="common">Garden pea</name>
    <name type="synonym">Lathyrus oleraceus</name>
    <dbReference type="NCBI Taxonomy" id="3888"/>
    <lineage>
        <taxon>Eukaryota</taxon>
        <taxon>Viridiplantae</taxon>
        <taxon>Streptophyta</taxon>
        <taxon>Embryophyta</taxon>
        <taxon>Tracheophyta</taxon>
        <taxon>Spermatophyta</taxon>
        <taxon>Magnoliopsida</taxon>
        <taxon>eudicotyledons</taxon>
        <taxon>Gunneridae</taxon>
        <taxon>Pentapetalae</taxon>
        <taxon>rosids</taxon>
        <taxon>fabids</taxon>
        <taxon>Fabales</taxon>
        <taxon>Fabaceae</taxon>
        <taxon>Papilionoideae</taxon>
        <taxon>50 kb inversion clade</taxon>
        <taxon>NPAAA clade</taxon>
        <taxon>Hologalegina</taxon>
        <taxon>IRL clade</taxon>
        <taxon>Fabeae</taxon>
        <taxon>Lathyrus</taxon>
    </lineage>
</organism>